<dbReference type="Gene3D" id="3.40.50.300">
    <property type="entry name" value="P-loop containing nucleotide triphosphate hydrolases"/>
    <property type="match status" value="1"/>
</dbReference>
<organism evidence="10 11">
    <name type="scientific">Heracleum sosnowskyi</name>
    <dbReference type="NCBI Taxonomy" id="360622"/>
    <lineage>
        <taxon>Eukaryota</taxon>
        <taxon>Viridiplantae</taxon>
        <taxon>Streptophyta</taxon>
        <taxon>Embryophyta</taxon>
        <taxon>Tracheophyta</taxon>
        <taxon>Spermatophyta</taxon>
        <taxon>Magnoliopsida</taxon>
        <taxon>eudicotyledons</taxon>
        <taxon>Gunneridae</taxon>
        <taxon>Pentapetalae</taxon>
        <taxon>asterids</taxon>
        <taxon>campanulids</taxon>
        <taxon>Apiales</taxon>
        <taxon>Apiaceae</taxon>
        <taxon>Apioideae</taxon>
        <taxon>apioid superclade</taxon>
        <taxon>Tordylieae</taxon>
        <taxon>Tordyliinae</taxon>
        <taxon>Heracleum</taxon>
    </lineage>
</organism>
<feature type="region of interest" description="Disordered" evidence="8">
    <location>
        <begin position="107"/>
        <end position="153"/>
    </location>
</feature>
<dbReference type="PROSITE" id="PS51805">
    <property type="entry name" value="EPHD"/>
    <property type="match status" value="1"/>
</dbReference>
<dbReference type="SMART" id="SM00382">
    <property type="entry name" value="AAA"/>
    <property type="match status" value="1"/>
</dbReference>
<feature type="compositionally biased region" description="Basic and acidic residues" evidence="8">
    <location>
        <begin position="123"/>
        <end position="134"/>
    </location>
</feature>
<dbReference type="Proteomes" id="UP001237642">
    <property type="component" value="Unassembled WGS sequence"/>
</dbReference>
<reference evidence="10" key="2">
    <citation type="submission" date="2023-05" db="EMBL/GenBank/DDBJ databases">
        <authorList>
            <person name="Schelkunov M.I."/>
        </authorList>
    </citation>
    <scope>NUCLEOTIDE SEQUENCE</scope>
    <source>
        <strain evidence="10">Hsosn_3</strain>
        <tissue evidence="10">Leaf</tissue>
    </source>
</reference>
<dbReference type="InterPro" id="IPR003593">
    <property type="entry name" value="AAA+_ATPase"/>
</dbReference>
<feature type="region of interest" description="Disordered" evidence="8">
    <location>
        <begin position="366"/>
        <end position="387"/>
    </location>
</feature>
<dbReference type="GO" id="GO:0005524">
    <property type="term" value="F:ATP binding"/>
    <property type="evidence" value="ECO:0007669"/>
    <property type="project" value="UniProtKB-KW"/>
</dbReference>
<evidence type="ECO:0000256" key="8">
    <source>
        <dbReference type="SAM" id="MobiDB-lite"/>
    </source>
</evidence>
<dbReference type="GO" id="GO:0006334">
    <property type="term" value="P:nucleosome assembly"/>
    <property type="evidence" value="ECO:0007669"/>
    <property type="project" value="TreeGrafter"/>
</dbReference>
<dbReference type="PANTHER" id="PTHR23069:SF7">
    <property type="entry name" value="P-LOOP CONTAINING NUCLEOSIDE TRIPHOSPHATE HYDROLASES SUPERFAMILY PROTEIN"/>
    <property type="match status" value="1"/>
</dbReference>
<dbReference type="InterPro" id="IPR013083">
    <property type="entry name" value="Znf_RING/FYVE/PHD"/>
</dbReference>
<dbReference type="GO" id="GO:0045815">
    <property type="term" value="P:transcription initiation-coupled chromatin remodeling"/>
    <property type="evidence" value="ECO:0007669"/>
    <property type="project" value="TreeGrafter"/>
</dbReference>
<dbReference type="FunFam" id="1.10.8.60:FF:000084">
    <property type="entry name" value="p-loop containing nucleoside triphosphate hydrolase superfamily protein"/>
    <property type="match status" value="1"/>
</dbReference>
<dbReference type="InterPro" id="IPR041569">
    <property type="entry name" value="AAA_lid_3"/>
</dbReference>
<dbReference type="EMBL" id="JAUIZM010000001">
    <property type="protein sequence ID" value="KAK1405116.1"/>
    <property type="molecule type" value="Genomic_DNA"/>
</dbReference>
<evidence type="ECO:0000256" key="7">
    <source>
        <dbReference type="ARBA" id="ARBA00023117"/>
    </source>
</evidence>
<dbReference type="GO" id="GO:0006337">
    <property type="term" value="P:nucleosome disassembly"/>
    <property type="evidence" value="ECO:0007669"/>
    <property type="project" value="TreeGrafter"/>
</dbReference>
<dbReference type="GO" id="GO:0016887">
    <property type="term" value="F:ATP hydrolysis activity"/>
    <property type="evidence" value="ECO:0007669"/>
    <property type="project" value="InterPro"/>
</dbReference>
<keyword evidence="6" id="KW-0067">ATP-binding</keyword>
<evidence type="ECO:0000256" key="6">
    <source>
        <dbReference type="ARBA" id="ARBA00022840"/>
    </source>
</evidence>
<dbReference type="FunFam" id="3.40.50.300:FF:000061">
    <property type="entry name" value="ATPase family, AAA domain-containing 2"/>
    <property type="match status" value="1"/>
</dbReference>
<dbReference type="FunFam" id="3.30.40.10:FF:000739">
    <property type="entry name" value="P-loop containing nucleoside triphosphate hydrolases superfamily protein"/>
    <property type="match status" value="1"/>
</dbReference>
<evidence type="ECO:0000259" key="9">
    <source>
        <dbReference type="PROSITE" id="PS51805"/>
    </source>
</evidence>
<keyword evidence="3" id="KW-0547">Nucleotide-binding</keyword>
<feature type="region of interest" description="Disordered" evidence="8">
    <location>
        <begin position="1"/>
        <end position="25"/>
    </location>
</feature>
<comment type="caution">
    <text evidence="10">The sequence shown here is derived from an EMBL/GenBank/DDBJ whole genome shotgun (WGS) entry which is preliminary data.</text>
</comment>
<dbReference type="Pfam" id="PF13771">
    <property type="entry name" value="zf-HC5HC2H"/>
    <property type="match status" value="1"/>
</dbReference>
<sequence>MRLSRPAVFSKTRRKRSKGLGSGFRVKKKQKRLDAICEDVYSRNHGVVELGSMERNVGGGEAEVRRSSRARKAPVLLDASPLPAKKRRKFDKGIGIGVGNGSEERLRKEWVKGDSESPCSTSKKVEEESGDWKSRLRARGNNGSFRERGEGESELKGKMKLFEDVDGFGCQSKMEGVGLSENNQKFRARKLKVEIRKSQRPDDIGVLNVSSNEHQETCSGSVLEGNKDKNKAELSEDNDGDTVLMESADTVLMVSGDTLNMESGDTLIMDSGDTLIMDSELAGVHEGERVGEQEEEPKQNVASTEILEEKKDEIPPSVQSQQRMVNDNMQFMECDKVNEQPEMENQKDTSAAGGAVGQQVDVKSNDKPLESETSKYVHDPNYPLKNELSKPRIKKGRRCGLCGGGTEGKPPNILLQHGLGSDDEAYSGSSDAEEPLYDMWDGFGNEPGWLGRLLGPINDRFGIAGIWVHQHCAVWSPEVYFAGLGRLKNVRAALCRGRLLKCSRCGRRGATVGCRVDRCTKTYHLPCARANGCIFNHRKFLIACTDHRNIFQPHGSKKNSWLKKMKARKMKMEIRKQSSDAWRKDVEAEEKWLENCGEDEEFLKRESKRLQRDLLRIAPMYIGGPNTDNEIQFGGWESVAGLQNVIHCLKEVVILPLLYPEFFSNIGLTPPRGVLLHGYPGTGKTLVVRSLIGACARGDKRIAYFARKGADCLGKYVGDAERQLRLLFQVAEKSQPSIIFFDEIDGLAPSRTRQQDQTHSSVVSTLLALMDGLKSRGSVVVIGATNRPDAVDPALRRPGRFDREIYFPLPSLKDRESILALHTKKWPKAVTGSLLKWIARRTAGFAGADLQALCTQAAMVALKRSCPLHKILSEAEGKSGHGKRPALPSFNVEERDWLEALSCAPPPCSRREAGMAANDVVSSPLPAHLIPCLIQPLSTLLISIYLDERTWLPPPLSKASTVIKDVILSVLNKKNIRGGSWWTHVHGLLEEADVLSEIASSLSRESILVGDASVLGVDALNDDAVDEDASGVQPLVTRTTLLQNVSLLGKKSGFRILISGNPCGGQKHIASCILHCFVGNVEIRKIDLATIAQEGHGDLMHGVTQILSRCTCLGSCIVFMPRIDLWAVETSYEEECHSPATKVDFSKGSSFFEHNDVDWRPNLNEGSSVESADPQVPIIKASHLWCSFMEQVESICVSTSLIILATSDMPFALLPHGIRQFFESDNLNCSLSAPLKDAIPRFSILVGGNFDCDMVIDFSAAKLSKDLAKYFIQLIHCKAQKTEGKAVDAPKSDANAGCQNREPVSTSYPVCQKQFPASPIMGDAPPSVTKNVKGKSNLMLAILTFGYQVLLYPHFAELCWATSKLKEGPCADISGPWRGWPFNSCIIRPKDSLEGENLAVACSSANKNFNKKSGVVRGLTAIGLLAYRGMYTSPREVSSEVRKVLELLAVRIHAKIDAGSDKYNFGRLLSQVAYLEDLVNSWAYLLQSLEIHGQVTEADPRLASLGPHDRNKICEDKPTAENSLHEAESRSPINLNITDTGSIPLNIDEHHGQQHGNVKATLGDINVELLNGKDGVNPQTHELENSGNEVKVNKVPGPISNGYTRTDSIIFLKDGPCALGDDILSSDDIDAASENGNTISSKGDVDGNCSLNGITNPPGDRSFLCLYRCCSKCLVKLQQLVRKNLYYQRGLRGSQWTVEDVHDCVKSSSVHLHSETAKVCRCKNSGNKFIKPVECTSHPRIKSATAEVSSGNPRELELELIYKDGVLISVDPTKDVSWHCKFENLCLCSLIEWIDKAAF</sequence>
<feature type="compositionally biased region" description="Basic and acidic residues" evidence="8">
    <location>
        <begin position="366"/>
        <end position="378"/>
    </location>
</feature>
<protein>
    <submittedName>
        <fullName evidence="10">PHD-type domain-containing protein</fullName>
    </submittedName>
</protein>
<accession>A0AAD8JM28</accession>
<dbReference type="GO" id="GO:0042393">
    <property type="term" value="F:histone binding"/>
    <property type="evidence" value="ECO:0007669"/>
    <property type="project" value="TreeGrafter"/>
</dbReference>
<reference evidence="10" key="1">
    <citation type="submission" date="2023-02" db="EMBL/GenBank/DDBJ databases">
        <title>Genome of toxic invasive species Heracleum sosnowskyi carries increased number of genes despite the absence of recent whole-genome duplications.</title>
        <authorList>
            <person name="Schelkunov M."/>
            <person name="Shtratnikova V."/>
            <person name="Makarenko M."/>
            <person name="Klepikova A."/>
            <person name="Omelchenko D."/>
            <person name="Novikova G."/>
            <person name="Obukhova E."/>
            <person name="Bogdanov V."/>
            <person name="Penin A."/>
            <person name="Logacheva M."/>
        </authorList>
    </citation>
    <scope>NUCLEOTIDE SEQUENCE</scope>
    <source>
        <strain evidence="10">Hsosn_3</strain>
        <tissue evidence="10">Leaf</tissue>
    </source>
</reference>
<dbReference type="GO" id="GO:0008270">
    <property type="term" value="F:zinc ion binding"/>
    <property type="evidence" value="ECO:0007669"/>
    <property type="project" value="UniProtKB-KW"/>
</dbReference>
<dbReference type="GO" id="GO:0003682">
    <property type="term" value="F:chromatin binding"/>
    <property type="evidence" value="ECO:0007669"/>
    <property type="project" value="TreeGrafter"/>
</dbReference>
<dbReference type="Pfam" id="PF17862">
    <property type="entry name" value="AAA_lid_3"/>
    <property type="match status" value="1"/>
</dbReference>
<feature type="compositionally biased region" description="Polar residues" evidence="8">
    <location>
        <begin position="210"/>
        <end position="220"/>
    </location>
</feature>
<keyword evidence="11" id="KW-1185">Reference proteome</keyword>
<dbReference type="Gene3D" id="1.10.8.60">
    <property type="match status" value="1"/>
</dbReference>
<evidence type="ECO:0000256" key="4">
    <source>
        <dbReference type="ARBA" id="ARBA00022771"/>
    </source>
</evidence>
<dbReference type="InterPro" id="IPR045199">
    <property type="entry name" value="ATAD2-like"/>
</dbReference>
<dbReference type="InterPro" id="IPR003960">
    <property type="entry name" value="ATPase_AAA_CS"/>
</dbReference>
<dbReference type="Gene3D" id="3.30.40.10">
    <property type="entry name" value="Zinc/RING finger domain, C3HC4 (zinc finger)"/>
    <property type="match status" value="1"/>
</dbReference>
<gene>
    <name evidence="10" type="ORF">POM88_004721</name>
</gene>
<comment type="similarity">
    <text evidence="1">Belongs to the AAA ATPase family.</text>
</comment>
<keyword evidence="7" id="KW-0103">Bromodomain</keyword>
<feature type="region of interest" description="Disordered" evidence="8">
    <location>
        <begin position="210"/>
        <end position="237"/>
    </location>
</feature>
<proteinExistence type="inferred from homology"/>
<dbReference type="InterPro" id="IPR027417">
    <property type="entry name" value="P-loop_NTPase"/>
</dbReference>
<evidence type="ECO:0000313" key="10">
    <source>
        <dbReference type="EMBL" id="KAK1405116.1"/>
    </source>
</evidence>
<feature type="domain" description="PHD-type" evidence="9">
    <location>
        <begin position="438"/>
        <end position="548"/>
    </location>
</feature>
<dbReference type="GO" id="GO:0005634">
    <property type="term" value="C:nucleus"/>
    <property type="evidence" value="ECO:0007669"/>
    <property type="project" value="TreeGrafter"/>
</dbReference>
<keyword evidence="4" id="KW-0863">Zinc-finger</keyword>
<evidence type="ECO:0000256" key="1">
    <source>
        <dbReference type="ARBA" id="ARBA00006914"/>
    </source>
</evidence>
<keyword evidence="5" id="KW-0862">Zinc</keyword>
<evidence type="ECO:0000256" key="3">
    <source>
        <dbReference type="ARBA" id="ARBA00022741"/>
    </source>
</evidence>
<dbReference type="InterPro" id="IPR034732">
    <property type="entry name" value="EPHD"/>
</dbReference>
<evidence type="ECO:0000313" key="11">
    <source>
        <dbReference type="Proteomes" id="UP001237642"/>
    </source>
</evidence>
<dbReference type="PROSITE" id="PS00674">
    <property type="entry name" value="AAA"/>
    <property type="match status" value="1"/>
</dbReference>
<feature type="compositionally biased region" description="Basic and acidic residues" evidence="8">
    <location>
        <begin position="225"/>
        <end position="234"/>
    </location>
</feature>
<evidence type="ECO:0000256" key="5">
    <source>
        <dbReference type="ARBA" id="ARBA00022833"/>
    </source>
</evidence>
<dbReference type="PANTHER" id="PTHR23069">
    <property type="entry name" value="AAA DOMAIN-CONTAINING"/>
    <property type="match status" value="1"/>
</dbReference>
<dbReference type="Pfam" id="PF00004">
    <property type="entry name" value="AAA"/>
    <property type="match status" value="1"/>
</dbReference>
<name>A0AAD8JM28_9APIA</name>
<dbReference type="InterPro" id="IPR003959">
    <property type="entry name" value="ATPase_AAA_core"/>
</dbReference>
<keyword evidence="2" id="KW-0479">Metal-binding</keyword>
<evidence type="ECO:0000256" key="2">
    <source>
        <dbReference type="ARBA" id="ARBA00022723"/>
    </source>
</evidence>
<dbReference type="SUPFAM" id="SSF52540">
    <property type="entry name" value="P-loop containing nucleoside triphosphate hydrolases"/>
    <property type="match status" value="1"/>
</dbReference>